<dbReference type="NCBIfam" id="TIGR01509">
    <property type="entry name" value="HAD-SF-IA-v3"/>
    <property type="match status" value="1"/>
</dbReference>
<name>A0ABR7GDJ3_9FIRM</name>
<sequence>MLENIKAVLFDLDGTLVDSMWVWRQIDLDYLGKRHLQMPKSLQKDIEGMSMRETACFFQKQFGITDDIDTMMAEWNAMAMDAYANHVTWKPGAEAFLQRLRRDGIATGIATSNSKELLQAVADALGMQDYIDYFLTGNEVERGKPAPDIYLKVAEHLGVQPNDCLVFEDICPGIMAAKNAGMKVCAVYDDYSKDITAEKKTLADYYITDYRQID</sequence>
<dbReference type="InterPro" id="IPR023214">
    <property type="entry name" value="HAD_sf"/>
</dbReference>
<organism evidence="1 2">
    <name type="scientific">Roseburia lenta</name>
    <dbReference type="NCBI Taxonomy" id="2763061"/>
    <lineage>
        <taxon>Bacteria</taxon>
        <taxon>Bacillati</taxon>
        <taxon>Bacillota</taxon>
        <taxon>Clostridia</taxon>
        <taxon>Lachnospirales</taxon>
        <taxon>Lachnospiraceae</taxon>
        <taxon>Roseburia</taxon>
    </lineage>
</organism>
<dbReference type="Pfam" id="PF00702">
    <property type="entry name" value="Hydrolase"/>
    <property type="match status" value="1"/>
</dbReference>
<dbReference type="RefSeq" id="WP_186853607.1">
    <property type="nucleotide sequence ID" value="NZ_JACOPG010000001.1"/>
</dbReference>
<dbReference type="SUPFAM" id="SSF56784">
    <property type="entry name" value="HAD-like"/>
    <property type="match status" value="1"/>
</dbReference>
<dbReference type="NCBIfam" id="TIGR01549">
    <property type="entry name" value="HAD-SF-IA-v1"/>
    <property type="match status" value="1"/>
</dbReference>
<dbReference type="Gene3D" id="1.10.150.240">
    <property type="entry name" value="Putative phosphatase, domain 2"/>
    <property type="match status" value="1"/>
</dbReference>
<dbReference type="PANTHER" id="PTHR18901:SF38">
    <property type="entry name" value="PSEUDOURIDINE-5'-PHOSPHATASE"/>
    <property type="match status" value="1"/>
</dbReference>
<evidence type="ECO:0000313" key="2">
    <source>
        <dbReference type="Proteomes" id="UP000643810"/>
    </source>
</evidence>
<keyword evidence="2" id="KW-1185">Reference proteome</keyword>
<dbReference type="SFLD" id="SFLDG01129">
    <property type="entry name" value="C1.5:_HAD__Beta-PGM__Phosphata"/>
    <property type="match status" value="1"/>
</dbReference>
<dbReference type="SFLD" id="SFLDS00003">
    <property type="entry name" value="Haloacid_Dehalogenase"/>
    <property type="match status" value="1"/>
</dbReference>
<protein>
    <submittedName>
        <fullName evidence="1">HAD family phosphatase</fullName>
    </submittedName>
</protein>
<comment type="caution">
    <text evidence="1">The sequence shown here is derived from an EMBL/GenBank/DDBJ whole genome shotgun (WGS) entry which is preliminary data.</text>
</comment>
<dbReference type="Gene3D" id="3.40.50.1000">
    <property type="entry name" value="HAD superfamily/HAD-like"/>
    <property type="match status" value="1"/>
</dbReference>
<dbReference type="InterPro" id="IPR036412">
    <property type="entry name" value="HAD-like_sf"/>
</dbReference>
<dbReference type="PRINTS" id="PR00413">
    <property type="entry name" value="HADHALOGNASE"/>
</dbReference>
<evidence type="ECO:0000313" key="1">
    <source>
        <dbReference type="EMBL" id="MBC5685173.1"/>
    </source>
</evidence>
<dbReference type="SFLD" id="SFLDG01135">
    <property type="entry name" value="C1.5.6:_HAD__Beta-PGM__Phospha"/>
    <property type="match status" value="1"/>
</dbReference>
<dbReference type="InterPro" id="IPR006439">
    <property type="entry name" value="HAD-SF_hydro_IA"/>
</dbReference>
<dbReference type="Proteomes" id="UP000643810">
    <property type="component" value="Unassembled WGS sequence"/>
</dbReference>
<proteinExistence type="predicted"/>
<dbReference type="EMBL" id="JACOPG010000001">
    <property type="protein sequence ID" value="MBC5685173.1"/>
    <property type="molecule type" value="Genomic_DNA"/>
</dbReference>
<dbReference type="InterPro" id="IPR023198">
    <property type="entry name" value="PGP-like_dom2"/>
</dbReference>
<reference evidence="1 2" key="1">
    <citation type="submission" date="2020-08" db="EMBL/GenBank/DDBJ databases">
        <title>Genome public.</title>
        <authorList>
            <person name="Liu C."/>
            <person name="Sun Q."/>
        </authorList>
    </citation>
    <scope>NUCLEOTIDE SEQUENCE [LARGE SCALE GENOMIC DNA]</scope>
    <source>
        <strain evidence="1 2">NSJ-9</strain>
    </source>
</reference>
<gene>
    <name evidence="1" type="ORF">H8R94_00860</name>
</gene>
<dbReference type="PANTHER" id="PTHR18901">
    <property type="entry name" value="2-DEOXYGLUCOSE-6-PHOSPHATE PHOSPHATASE 2"/>
    <property type="match status" value="1"/>
</dbReference>
<dbReference type="CDD" id="cd07505">
    <property type="entry name" value="HAD_BPGM-like"/>
    <property type="match status" value="1"/>
</dbReference>
<accession>A0ABR7GDJ3</accession>